<gene>
    <name evidence="2" type="ORF">C8E97_3873</name>
</gene>
<proteinExistence type="predicted"/>
<sequence length="78" mass="7903">MLVTDTRGAGSSGVRPSTATAGVGHRARTTVRAEPADEAVGPRARRSTVDRAAPAPGPGRAAPRRTGFVIGSARAVVR</sequence>
<dbReference type="EMBL" id="RBXO01000001">
    <property type="protein sequence ID" value="RKT55215.1"/>
    <property type="molecule type" value="Genomic_DNA"/>
</dbReference>
<evidence type="ECO:0000313" key="3">
    <source>
        <dbReference type="Proteomes" id="UP000282084"/>
    </source>
</evidence>
<keyword evidence="3" id="KW-1185">Reference proteome</keyword>
<evidence type="ECO:0000313" key="2">
    <source>
        <dbReference type="EMBL" id="RKT55215.1"/>
    </source>
</evidence>
<comment type="caution">
    <text evidence="2">The sequence shown here is derived from an EMBL/GenBank/DDBJ whole genome shotgun (WGS) entry which is preliminary data.</text>
</comment>
<evidence type="ECO:0000256" key="1">
    <source>
        <dbReference type="SAM" id="MobiDB-lite"/>
    </source>
</evidence>
<reference evidence="2 3" key="1">
    <citation type="submission" date="2018-10" db="EMBL/GenBank/DDBJ databases">
        <title>Sequencing the genomes of 1000 actinobacteria strains.</title>
        <authorList>
            <person name="Klenk H.-P."/>
        </authorList>
    </citation>
    <scope>NUCLEOTIDE SEQUENCE [LARGE SCALE GENOMIC DNA]</scope>
    <source>
        <strain evidence="2 3">DSM 43800</strain>
    </source>
</reference>
<dbReference type="Proteomes" id="UP000282084">
    <property type="component" value="Unassembled WGS sequence"/>
</dbReference>
<dbReference type="AlphaFoldDB" id="A0A495W377"/>
<feature type="region of interest" description="Disordered" evidence="1">
    <location>
        <begin position="1"/>
        <end position="66"/>
    </location>
</feature>
<accession>A0A495W377</accession>
<feature type="compositionally biased region" description="Low complexity" evidence="1">
    <location>
        <begin position="51"/>
        <end position="65"/>
    </location>
</feature>
<organism evidence="2 3">
    <name type="scientific">Saccharothrix australiensis</name>
    <dbReference type="NCBI Taxonomy" id="2072"/>
    <lineage>
        <taxon>Bacteria</taxon>
        <taxon>Bacillati</taxon>
        <taxon>Actinomycetota</taxon>
        <taxon>Actinomycetes</taxon>
        <taxon>Pseudonocardiales</taxon>
        <taxon>Pseudonocardiaceae</taxon>
        <taxon>Saccharothrix</taxon>
    </lineage>
</organism>
<protein>
    <submittedName>
        <fullName evidence="2">Uncharacterized protein</fullName>
    </submittedName>
</protein>
<name>A0A495W377_9PSEU</name>